<keyword evidence="2" id="KW-0132">Cell division</keyword>
<dbReference type="GO" id="GO:0044772">
    <property type="term" value="P:mitotic cell cycle phase transition"/>
    <property type="evidence" value="ECO:0007669"/>
    <property type="project" value="InterPro"/>
</dbReference>
<evidence type="ECO:0000256" key="6">
    <source>
        <dbReference type="SAM" id="MobiDB-lite"/>
    </source>
</evidence>
<name>A0AAW1QFT2_9CHLO</name>
<accession>A0AAW1QFT2</accession>
<dbReference type="Pfam" id="PF00134">
    <property type="entry name" value="Cyclin_N"/>
    <property type="match status" value="1"/>
</dbReference>
<evidence type="ECO:0000256" key="3">
    <source>
        <dbReference type="ARBA" id="ARBA00023127"/>
    </source>
</evidence>
<dbReference type="InterPro" id="IPR046965">
    <property type="entry name" value="Cyclin_A/B-like"/>
</dbReference>
<feature type="region of interest" description="Disordered" evidence="6">
    <location>
        <begin position="1"/>
        <end position="32"/>
    </location>
</feature>
<evidence type="ECO:0000256" key="4">
    <source>
        <dbReference type="ARBA" id="ARBA00023306"/>
    </source>
</evidence>
<reference evidence="9 10" key="1">
    <citation type="journal article" date="2024" name="Nat. Commun.">
        <title>Phylogenomics reveals the evolutionary origins of lichenization in chlorophyte algae.</title>
        <authorList>
            <person name="Puginier C."/>
            <person name="Libourel C."/>
            <person name="Otte J."/>
            <person name="Skaloud P."/>
            <person name="Haon M."/>
            <person name="Grisel S."/>
            <person name="Petersen M."/>
            <person name="Berrin J.G."/>
            <person name="Delaux P.M."/>
            <person name="Dal Grande F."/>
            <person name="Keller J."/>
        </authorList>
    </citation>
    <scope>NUCLEOTIDE SEQUENCE [LARGE SCALE GENOMIC DNA]</scope>
    <source>
        <strain evidence="9 10">SAG 2043</strain>
    </source>
</reference>
<protein>
    <submittedName>
        <fullName evidence="9">Uncharacterized protein</fullName>
    </submittedName>
</protein>
<evidence type="ECO:0000256" key="5">
    <source>
        <dbReference type="RuleBase" id="RU000383"/>
    </source>
</evidence>
<sequence>MVFARPLAQAADENAANVREGKGGAAKGGLQPQANTRRALGDIGNLVGPFNTRCNVGKDNNGVKKATAAAERVAQVPKAGVTTRRAAAAAAAAEVPKVVAQPAAEAQQDEDGVAWGATRARTGRDLRVKDTNVPTTSGTAPVAAKAGRSMSSLLQSRSEAAVAERHVLAPASPMPDIDSADKNDPLAASEYVGDIFSYYRRVEPLYRVAPDYMSKQNDINDKMRAILVDWLVEVHLKFKLMPETLFLTTNLIDRFLELKPVTRKNLQLVGVTAMLIASKYEEIWAPEVRDFVYISDRAYTREQILCMEKLMLNTLRFNLTVPTPYSFMARYLKAASTVDKQTTTYAAYLVELSLPDFSMLKYPYSMVAAAAIFVANKTTNKMPAFPRSLQKHSGFTEQAIRPCAVALATLQRKAGNSSLVAVYKKYSNQKFMEVARLPGPIGILDAPAA</sequence>
<dbReference type="InterPro" id="IPR013763">
    <property type="entry name" value="Cyclin-like_dom"/>
</dbReference>
<dbReference type="InterPro" id="IPR006671">
    <property type="entry name" value="Cyclin_N"/>
</dbReference>
<organism evidence="9 10">
    <name type="scientific">[Myrmecia] bisecta</name>
    <dbReference type="NCBI Taxonomy" id="41462"/>
    <lineage>
        <taxon>Eukaryota</taxon>
        <taxon>Viridiplantae</taxon>
        <taxon>Chlorophyta</taxon>
        <taxon>core chlorophytes</taxon>
        <taxon>Trebouxiophyceae</taxon>
        <taxon>Trebouxiales</taxon>
        <taxon>Trebouxiaceae</taxon>
        <taxon>Myrmecia</taxon>
    </lineage>
</organism>
<dbReference type="AlphaFoldDB" id="A0AAW1QFT2"/>
<dbReference type="InterPro" id="IPR004367">
    <property type="entry name" value="Cyclin_C-dom"/>
</dbReference>
<feature type="domain" description="Cyclin-like" evidence="7">
    <location>
        <begin position="326"/>
        <end position="409"/>
    </location>
</feature>
<dbReference type="SMART" id="SM00385">
    <property type="entry name" value="CYCLIN"/>
    <property type="match status" value="2"/>
</dbReference>
<evidence type="ECO:0000259" key="7">
    <source>
        <dbReference type="SMART" id="SM00385"/>
    </source>
</evidence>
<evidence type="ECO:0000256" key="1">
    <source>
        <dbReference type="ARBA" id="ARBA00006955"/>
    </source>
</evidence>
<keyword evidence="3 5" id="KW-0195">Cyclin</keyword>
<dbReference type="InterPro" id="IPR039361">
    <property type="entry name" value="Cyclin"/>
</dbReference>
<dbReference type="PANTHER" id="PTHR10177">
    <property type="entry name" value="CYCLINS"/>
    <property type="match status" value="1"/>
</dbReference>
<dbReference type="Proteomes" id="UP001489004">
    <property type="component" value="Unassembled WGS sequence"/>
</dbReference>
<feature type="domain" description="Cyclin C-terminal" evidence="8">
    <location>
        <begin position="322"/>
        <end position="440"/>
    </location>
</feature>
<dbReference type="SUPFAM" id="SSF47954">
    <property type="entry name" value="Cyclin-like"/>
    <property type="match status" value="2"/>
</dbReference>
<keyword evidence="10" id="KW-1185">Reference proteome</keyword>
<dbReference type="GO" id="GO:0016538">
    <property type="term" value="F:cyclin-dependent protein serine/threonine kinase regulator activity"/>
    <property type="evidence" value="ECO:0007669"/>
    <property type="project" value="InterPro"/>
</dbReference>
<keyword evidence="4" id="KW-0131">Cell cycle</keyword>
<evidence type="ECO:0000313" key="10">
    <source>
        <dbReference type="Proteomes" id="UP001489004"/>
    </source>
</evidence>
<comment type="similarity">
    <text evidence="1">Belongs to the cyclin family. Cyclin AB subfamily.</text>
</comment>
<dbReference type="Pfam" id="PF02984">
    <property type="entry name" value="Cyclin_C"/>
    <property type="match status" value="1"/>
</dbReference>
<evidence type="ECO:0000313" key="9">
    <source>
        <dbReference type="EMBL" id="KAK9820270.1"/>
    </source>
</evidence>
<dbReference type="InterPro" id="IPR036915">
    <property type="entry name" value="Cyclin-like_sf"/>
</dbReference>
<dbReference type="GO" id="GO:0051301">
    <property type="term" value="P:cell division"/>
    <property type="evidence" value="ECO:0007669"/>
    <property type="project" value="UniProtKB-KW"/>
</dbReference>
<comment type="caution">
    <text evidence="9">The sequence shown here is derived from an EMBL/GenBank/DDBJ whole genome shotgun (WGS) entry which is preliminary data.</text>
</comment>
<dbReference type="FunFam" id="1.10.472.10:FF:000001">
    <property type="entry name" value="G2/mitotic-specific cyclin"/>
    <property type="match status" value="1"/>
</dbReference>
<proteinExistence type="inferred from homology"/>
<dbReference type="EMBL" id="JALJOR010000003">
    <property type="protein sequence ID" value="KAK9820270.1"/>
    <property type="molecule type" value="Genomic_DNA"/>
</dbReference>
<evidence type="ECO:0000259" key="8">
    <source>
        <dbReference type="SMART" id="SM01332"/>
    </source>
</evidence>
<dbReference type="CDD" id="cd20567">
    <property type="entry name" value="CYCLIN_AtCycB-like_rpt1"/>
    <property type="match status" value="1"/>
</dbReference>
<dbReference type="SMART" id="SM01332">
    <property type="entry name" value="Cyclin_C"/>
    <property type="match status" value="1"/>
</dbReference>
<dbReference type="PIRSF" id="PIRSF001771">
    <property type="entry name" value="Cyclin_A_B_D_E"/>
    <property type="match status" value="1"/>
</dbReference>
<gene>
    <name evidence="9" type="ORF">WJX72_008376</name>
</gene>
<evidence type="ECO:0000256" key="2">
    <source>
        <dbReference type="ARBA" id="ARBA00022618"/>
    </source>
</evidence>
<feature type="domain" description="Cyclin-like" evidence="7">
    <location>
        <begin position="229"/>
        <end position="313"/>
    </location>
</feature>
<dbReference type="Gene3D" id="1.10.472.10">
    <property type="entry name" value="Cyclin-like"/>
    <property type="match status" value="2"/>
</dbReference>